<evidence type="ECO:0000256" key="11">
    <source>
        <dbReference type="SAM" id="SignalP"/>
    </source>
</evidence>
<dbReference type="OMA" id="NAVCIPK"/>
<feature type="compositionally biased region" description="Gly residues" evidence="9">
    <location>
        <begin position="462"/>
        <end position="489"/>
    </location>
</feature>
<evidence type="ECO:0000256" key="6">
    <source>
        <dbReference type="PIRSR" id="PIRSR601461-1"/>
    </source>
</evidence>
<dbReference type="AlphaFoldDB" id="A0A3E2HM73"/>
<dbReference type="PANTHER" id="PTHR47966:SF65">
    <property type="entry name" value="ASPARTIC-TYPE ENDOPEPTIDASE"/>
    <property type="match status" value="1"/>
</dbReference>
<dbReference type="STRING" id="5539.A0A3E2HM73"/>
<dbReference type="GO" id="GO:0004190">
    <property type="term" value="F:aspartic-type endopeptidase activity"/>
    <property type="evidence" value="ECO:0007669"/>
    <property type="project" value="UniProtKB-KW"/>
</dbReference>
<evidence type="ECO:0000256" key="3">
    <source>
        <dbReference type="ARBA" id="ARBA00022729"/>
    </source>
</evidence>
<feature type="non-terminal residue" evidence="13">
    <location>
        <position position="1"/>
    </location>
</feature>
<dbReference type="Gene3D" id="2.40.70.10">
    <property type="entry name" value="Acid Proteases"/>
    <property type="match status" value="2"/>
</dbReference>
<dbReference type="GO" id="GO:0006508">
    <property type="term" value="P:proteolysis"/>
    <property type="evidence" value="ECO:0007669"/>
    <property type="project" value="UniProtKB-KW"/>
</dbReference>
<dbReference type="Proteomes" id="UP000258309">
    <property type="component" value="Unassembled WGS sequence"/>
</dbReference>
<feature type="disulfide bond" evidence="7">
    <location>
        <begin position="320"/>
        <end position="369"/>
    </location>
</feature>
<dbReference type="InterPro" id="IPR021109">
    <property type="entry name" value="Peptidase_aspartic_dom_sf"/>
</dbReference>
<feature type="active site" evidence="6">
    <location>
        <position position="284"/>
    </location>
</feature>
<evidence type="ECO:0000313" key="13">
    <source>
        <dbReference type="EMBL" id="RFU34494.1"/>
    </source>
</evidence>
<feature type="chain" id="PRO_5017728834" description="Peptidase A1 domain-containing protein" evidence="11">
    <location>
        <begin position="22"/>
        <end position="537"/>
    </location>
</feature>
<feature type="signal peptide" evidence="11">
    <location>
        <begin position="1"/>
        <end position="21"/>
    </location>
</feature>
<feature type="non-terminal residue" evidence="13">
    <location>
        <position position="537"/>
    </location>
</feature>
<feature type="transmembrane region" description="Helical" evidence="10">
    <location>
        <begin position="513"/>
        <end position="536"/>
    </location>
</feature>
<evidence type="ECO:0000256" key="9">
    <source>
        <dbReference type="SAM" id="MobiDB-lite"/>
    </source>
</evidence>
<evidence type="ECO:0000256" key="4">
    <source>
        <dbReference type="ARBA" id="ARBA00022750"/>
    </source>
</evidence>
<keyword evidence="2 8" id="KW-0645">Protease</keyword>
<evidence type="ECO:0000256" key="10">
    <source>
        <dbReference type="SAM" id="Phobius"/>
    </source>
</evidence>
<keyword evidence="14" id="KW-1185">Reference proteome</keyword>
<evidence type="ECO:0000313" key="14">
    <source>
        <dbReference type="Proteomes" id="UP000258309"/>
    </source>
</evidence>
<evidence type="ECO:0000256" key="2">
    <source>
        <dbReference type="ARBA" id="ARBA00022670"/>
    </source>
</evidence>
<dbReference type="SUPFAM" id="SSF50630">
    <property type="entry name" value="Acid proteases"/>
    <property type="match status" value="1"/>
</dbReference>
<organism evidence="13 14">
    <name type="scientific">Scytalidium lignicola</name>
    <name type="common">Hyphomycete</name>
    <dbReference type="NCBI Taxonomy" id="5539"/>
    <lineage>
        <taxon>Eukaryota</taxon>
        <taxon>Fungi</taxon>
        <taxon>Dikarya</taxon>
        <taxon>Ascomycota</taxon>
        <taxon>Pezizomycotina</taxon>
        <taxon>Leotiomycetes</taxon>
        <taxon>Leotiomycetes incertae sedis</taxon>
        <taxon>Scytalidium</taxon>
    </lineage>
</organism>
<sequence length="537" mass="54739">MKATTALSLLAGVACSPAVLAAVTINIAKNPAINRSSQQQRHLQQRATITESLANNYTGGSYVASVQVGTPPQTQTLVIDTGSSDVWLLSSDADLCSDPSEQDSAGGGCSTTFDQTKSSSFKVVSQGSFEIQYQDNSGASGDYVSDNFKIGDITIKALEMGLANLTTIPSGLMGIGYDTNEAAKRIYPNIIDDLATQGLITKKAYSLFLNDLDASTGSIIFGGIDTQKFHGSLVTVPIIPDETQDGTEVFAEFNVALTGLTVTFSSSNSTDVAGPAYSETVILDSGTSITYLPDELAAEVFEHIGAFDDTERSGNVYVDCGMLSQFPDMTFNFSFGSAHVSVPIYELVFDLTGIFTAFPPDDIGISNPCAFGIQGALGGPNLFGDTFLRSAYVVYDLDDNQIGIAQTNFGSSKSNIVEFEADASSIPALTGVAASAQAKPTQTVPFGGSVSSATPSTTAVVGAGGGDGGDGTGSGSGGSGIGSGSGSGSGSTPASGSGSTGSPNAGMATVPPMGWSGLMVFGISLSCAVLGGGWFLA</sequence>
<dbReference type="InterPro" id="IPR033121">
    <property type="entry name" value="PEPTIDASE_A1"/>
</dbReference>
<evidence type="ECO:0000256" key="7">
    <source>
        <dbReference type="PIRSR" id="PIRSR601461-2"/>
    </source>
</evidence>
<dbReference type="InterPro" id="IPR001969">
    <property type="entry name" value="Aspartic_peptidase_AS"/>
</dbReference>
<feature type="active site" evidence="6">
    <location>
        <position position="80"/>
    </location>
</feature>
<accession>A0A3E2HM73</accession>
<keyword evidence="10" id="KW-1133">Transmembrane helix</keyword>
<keyword evidence="3 11" id="KW-0732">Signal</keyword>
<dbReference type="PROSITE" id="PS51767">
    <property type="entry name" value="PEPTIDASE_A1"/>
    <property type="match status" value="1"/>
</dbReference>
<dbReference type="InterPro" id="IPR033876">
    <property type="entry name" value="SAP-like"/>
</dbReference>
<dbReference type="PANTHER" id="PTHR47966">
    <property type="entry name" value="BETA-SITE APP-CLEAVING ENZYME, ISOFORM A-RELATED"/>
    <property type="match status" value="1"/>
</dbReference>
<evidence type="ECO:0000256" key="5">
    <source>
        <dbReference type="ARBA" id="ARBA00022801"/>
    </source>
</evidence>
<evidence type="ECO:0000256" key="1">
    <source>
        <dbReference type="ARBA" id="ARBA00007447"/>
    </source>
</evidence>
<keyword evidence="7" id="KW-1015">Disulfide bond</keyword>
<keyword evidence="10" id="KW-0472">Membrane</keyword>
<name>A0A3E2HM73_SCYLI</name>
<dbReference type="PROSITE" id="PS51257">
    <property type="entry name" value="PROKAR_LIPOPROTEIN"/>
    <property type="match status" value="1"/>
</dbReference>
<protein>
    <recommendedName>
        <fullName evidence="12">Peptidase A1 domain-containing protein</fullName>
    </recommendedName>
</protein>
<dbReference type="EMBL" id="NCSJ02000020">
    <property type="protein sequence ID" value="RFU34494.1"/>
    <property type="molecule type" value="Genomic_DNA"/>
</dbReference>
<keyword evidence="5 8" id="KW-0378">Hydrolase</keyword>
<keyword evidence="4 8" id="KW-0064">Aspartyl protease</keyword>
<gene>
    <name evidence="13" type="ORF">B7463_g1875</name>
</gene>
<dbReference type="Pfam" id="PF00026">
    <property type="entry name" value="Asp"/>
    <property type="match status" value="1"/>
</dbReference>
<proteinExistence type="inferred from homology"/>
<feature type="region of interest" description="Disordered" evidence="9">
    <location>
        <begin position="457"/>
        <end position="505"/>
    </location>
</feature>
<dbReference type="InterPro" id="IPR001461">
    <property type="entry name" value="Aspartic_peptidase_A1"/>
</dbReference>
<dbReference type="PRINTS" id="PR00792">
    <property type="entry name" value="PEPSIN"/>
</dbReference>
<keyword evidence="10" id="KW-0812">Transmembrane</keyword>
<comment type="caution">
    <text evidence="13">The sequence shown here is derived from an EMBL/GenBank/DDBJ whole genome shotgun (WGS) entry which is preliminary data.</text>
</comment>
<evidence type="ECO:0000256" key="8">
    <source>
        <dbReference type="RuleBase" id="RU000454"/>
    </source>
</evidence>
<dbReference type="PROSITE" id="PS00141">
    <property type="entry name" value="ASP_PROTEASE"/>
    <property type="match status" value="2"/>
</dbReference>
<reference evidence="13 14" key="1">
    <citation type="submission" date="2018-05" db="EMBL/GenBank/DDBJ databases">
        <title>Draft genome sequence of Scytalidium lignicola DSM 105466, a ubiquitous saprotrophic fungus.</title>
        <authorList>
            <person name="Buettner E."/>
            <person name="Gebauer A.M."/>
            <person name="Hofrichter M."/>
            <person name="Liers C."/>
            <person name="Kellner H."/>
        </authorList>
    </citation>
    <scope>NUCLEOTIDE SEQUENCE [LARGE SCALE GENOMIC DNA]</scope>
    <source>
        <strain evidence="13 14">DSM 105466</strain>
    </source>
</reference>
<dbReference type="OrthoDB" id="771136at2759"/>
<comment type="similarity">
    <text evidence="1 8">Belongs to the peptidase A1 family.</text>
</comment>
<feature type="domain" description="Peptidase A1" evidence="12">
    <location>
        <begin position="62"/>
        <end position="405"/>
    </location>
</feature>
<dbReference type="CDD" id="cd05474">
    <property type="entry name" value="SAP_like"/>
    <property type="match status" value="1"/>
</dbReference>
<evidence type="ECO:0000259" key="12">
    <source>
        <dbReference type="PROSITE" id="PS51767"/>
    </source>
</evidence>
<feature type="compositionally biased region" description="Low complexity" evidence="9">
    <location>
        <begin position="490"/>
        <end position="503"/>
    </location>
</feature>